<name>A0A840MZ58_9BRAD</name>
<dbReference type="Proteomes" id="UP000521227">
    <property type="component" value="Unassembled WGS sequence"/>
</dbReference>
<reference evidence="1 2" key="1">
    <citation type="submission" date="2020-08" db="EMBL/GenBank/DDBJ databases">
        <title>Genomic Encyclopedia of Type Strains, Phase IV (KMG-IV): sequencing the most valuable type-strain genomes for metagenomic binning, comparative biology and taxonomic classification.</title>
        <authorList>
            <person name="Goeker M."/>
        </authorList>
    </citation>
    <scope>NUCLEOTIDE SEQUENCE [LARGE SCALE GENOMIC DNA]</scope>
    <source>
        <strain evidence="1 2">DSM 17498</strain>
    </source>
</reference>
<evidence type="ECO:0000313" key="1">
    <source>
        <dbReference type="EMBL" id="MBB5051487.1"/>
    </source>
</evidence>
<evidence type="ECO:0000313" key="2">
    <source>
        <dbReference type="Proteomes" id="UP000521227"/>
    </source>
</evidence>
<dbReference type="AlphaFoldDB" id="A0A840MZ58"/>
<comment type="caution">
    <text evidence="1">The sequence shown here is derived from an EMBL/GenBank/DDBJ whole genome shotgun (WGS) entry which is preliminary data.</text>
</comment>
<sequence>MTFVLTDGSGHTDHSRLASTTVVLKSAGARSGSIYGAMSDRQLYQALLSGEYDVFERLVEELASALLRERVTYVAGDAVEGVNPGHDVCRILLNAALLRIDQRGGPRLTNLEYPVEAPPQECPAEDLSEAIVLKLDDDAYARKMDAARSYPEMAKEIERVFKVHDVDVFRVECLRPVRYGLDIGNRFSHPCVYESYGEKQVSAGIYTEVVRFREHLAPLAEHLAIHCGATS</sequence>
<dbReference type="RefSeq" id="WP_184083418.1">
    <property type="nucleotide sequence ID" value="NZ_JACHIJ010000002.1"/>
</dbReference>
<protein>
    <submittedName>
        <fullName evidence="1">Uncharacterized protein</fullName>
    </submittedName>
</protein>
<organism evidence="1 2">
    <name type="scientific">Afipia massiliensis</name>
    <dbReference type="NCBI Taxonomy" id="211460"/>
    <lineage>
        <taxon>Bacteria</taxon>
        <taxon>Pseudomonadati</taxon>
        <taxon>Pseudomonadota</taxon>
        <taxon>Alphaproteobacteria</taxon>
        <taxon>Hyphomicrobiales</taxon>
        <taxon>Nitrobacteraceae</taxon>
        <taxon>Afipia</taxon>
    </lineage>
</organism>
<proteinExistence type="predicted"/>
<gene>
    <name evidence="1" type="ORF">HNQ36_001441</name>
</gene>
<dbReference type="EMBL" id="JACHIJ010000002">
    <property type="protein sequence ID" value="MBB5051487.1"/>
    <property type="molecule type" value="Genomic_DNA"/>
</dbReference>
<accession>A0A840MZ58</accession>